<protein>
    <submittedName>
        <fullName evidence="4">Glycosyltransferase, group 1 family protein</fullName>
        <ecNumber evidence="4">2.4.-.-</ecNumber>
    </submittedName>
</protein>
<comment type="caution">
    <text evidence="4">The sequence shown here is derived from an EMBL/GenBank/DDBJ whole genome shotgun (WGS) entry which is preliminary data.</text>
</comment>
<dbReference type="eggNOG" id="COG0438">
    <property type="taxonomic scope" value="Bacteria"/>
</dbReference>
<dbReference type="InterPro" id="IPR001296">
    <property type="entry name" value="Glyco_trans_1"/>
</dbReference>
<dbReference type="InterPro" id="IPR028098">
    <property type="entry name" value="Glyco_trans_4-like_N"/>
</dbReference>
<name>C9LV79_SELS3</name>
<evidence type="ECO:0000313" key="4">
    <source>
        <dbReference type="EMBL" id="EEX77201.1"/>
    </source>
</evidence>
<feature type="domain" description="Glycosyl transferase family 1" evidence="2">
    <location>
        <begin position="188"/>
        <end position="341"/>
    </location>
</feature>
<reference evidence="4 5" key="1">
    <citation type="submission" date="2009-09" db="EMBL/GenBank/DDBJ databases">
        <authorList>
            <person name="Weinstock G."/>
            <person name="Sodergren E."/>
            <person name="Clifton S."/>
            <person name="Fulton L."/>
            <person name="Fulton B."/>
            <person name="Courtney L."/>
            <person name="Fronick C."/>
            <person name="Harrison M."/>
            <person name="Strong C."/>
            <person name="Farmer C."/>
            <person name="Delahaunty K."/>
            <person name="Markovic C."/>
            <person name="Hall O."/>
            <person name="Minx P."/>
            <person name="Tomlinson C."/>
            <person name="Mitreva M."/>
            <person name="Nelson J."/>
            <person name="Hou S."/>
            <person name="Wollam A."/>
            <person name="Pepin K.H."/>
            <person name="Johnson M."/>
            <person name="Bhonagiri V."/>
            <person name="Nash W.E."/>
            <person name="Warren W."/>
            <person name="Chinwalla A."/>
            <person name="Mardis E.R."/>
            <person name="Wilson R.K."/>
        </authorList>
    </citation>
    <scope>NUCLEOTIDE SEQUENCE [LARGE SCALE GENOMIC DNA]</scope>
    <source>
        <strain evidence="5">ATCC 35185 / DSM 20758 / VPI D19B-28</strain>
    </source>
</reference>
<dbReference type="OrthoDB" id="9797829at2"/>
<evidence type="ECO:0000313" key="5">
    <source>
        <dbReference type="Proteomes" id="UP000003505"/>
    </source>
</evidence>
<dbReference type="PANTHER" id="PTHR46401:SF2">
    <property type="entry name" value="GLYCOSYLTRANSFERASE WBBK-RELATED"/>
    <property type="match status" value="1"/>
</dbReference>
<dbReference type="Proteomes" id="UP000003505">
    <property type="component" value="Unassembled WGS sequence"/>
</dbReference>
<dbReference type="Pfam" id="PF13439">
    <property type="entry name" value="Glyco_transf_4"/>
    <property type="match status" value="1"/>
</dbReference>
<keyword evidence="4" id="KW-0328">Glycosyltransferase</keyword>
<dbReference type="EC" id="2.4.-.-" evidence="4"/>
<dbReference type="Gene3D" id="3.40.50.2000">
    <property type="entry name" value="Glycogen Phosphorylase B"/>
    <property type="match status" value="2"/>
</dbReference>
<dbReference type="STRING" id="546271.Selsp_0043"/>
<feature type="domain" description="Glycosyltransferase subfamily 4-like N-terminal" evidence="3">
    <location>
        <begin position="20"/>
        <end position="173"/>
    </location>
</feature>
<dbReference type="GO" id="GO:0009103">
    <property type="term" value="P:lipopolysaccharide biosynthetic process"/>
    <property type="evidence" value="ECO:0007669"/>
    <property type="project" value="TreeGrafter"/>
</dbReference>
<evidence type="ECO:0000259" key="3">
    <source>
        <dbReference type="Pfam" id="PF13439"/>
    </source>
</evidence>
<dbReference type="RefSeq" id="WP_006192670.1">
    <property type="nucleotide sequence ID" value="NC_015437.1"/>
</dbReference>
<dbReference type="GO" id="GO:0016757">
    <property type="term" value="F:glycosyltransferase activity"/>
    <property type="evidence" value="ECO:0007669"/>
    <property type="project" value="UniProtKB-KW"/>
</dbReference>
<organism evidence="4 5">
    <name type="scientific">Selenomonas sputigena (strain ATCC 35185 / DSM 20758 / CCUG 44933 / VPI D19B-28)</name>
    <dbReference type="NCBI Taxonomy" id="546271"/>
    <lineage>
        <taxon>Bacteria</taxon>
        <taxon>Bacillati</taxon>
        <taxon>Bacillota</taxon>
        <taxon>Negativicutes</taxon>
        <taxon>Selenomonadales</taxon>
        <taxon>Selenomonadaceae</taxon>
        <taxon>Selenomonas</taxon>
    </lineage>
</organism>
<dbReference type="EMBL" id="ACKP02000024">
    <property type="protein sequence ID" value="EEX77201.1"/>
    <property type="molecule type" value="Genomic_DNA"/>
</dbReference>
<dbReference type="AlphaFoldDB" id="C9LV79"/>
<dbReference type="PANTHER" id="PTHR46401">
    <property type="entry name" value="GLYCOSYLTRANSFERASE WBBK-RELATED"/>
    <property type="match status" value="1"/>
</dbReference>
<evidence type="ECO:0000256" key="1">
    <source>
        <dbReference type="ARBA" id="ARBA00022679"/>
    </source>
</evidence>
<proteinExistence type="predicted"/>
<dbReference type="Pfam" id="PF00534">
    <property type="entry name" value="Glycos_transf_1"/>
    <property type="match status" value="1"/>
</dbReference>
<keyword evidence="1 4" id="KW-0808">Transferase</keyword>
<evidence type="ECO:0000259" key="2">
    <source>
        <dbReference type="Pfam" id="PF00534"/>
    </source>
</evidence>
<sequence length="363" mass="41973">MGDITVNILYDSQIFFQQRYGGISRYFYELIRNMIKEESILLHEGVNINAYGLRNLCAYKKFWGYHIKRNYRLRALISKINAFHFRYFIRNENVDIYHPTYYTDYEVHGAKKVVTVYDMIHELFPQDFLGDRTAEEKAKILRNADGIIAISESTKKDLMRLLDISAEKIRVIYLANSLSESVQDVPVMKGPYLLYVGNRSGYKNFMGLAQAFAGSQYKNDVQLVCFGGGEFTKSERESLIRMGIWERTVYCSGGDDVLSNLYQFASAFVYPSIYEGFGLPLLEAMHHGTLVLTGATSSIPEVAGDAAEYFNPNEPESIREVMDRLLSDSDRRQELRARGRAREKMFSWQRCAEETLDFYRVLR</sequence>
<dbReference type="SUPFAM" id="SSF53756">
    <property type="entry name" value="UDP-Glycosyltransferase/glycogen phosphorylase"/>
    <property type="match status" value="1"/>
</dbReference>
<accession>C9LV79</accession>
<gene>
    <name evidence="4" type="ORF">SELSPUOL_01371</name>
</gene>
<dbReference type="CDD" id="cd03809">
    <property type="entry name" value="GT4_MtfB-like"/>
    <property type="match status" value="1"/>
</dbReference>